<organism evidence="1 2">
    <name type="scientific">Parapedobacter deserti</name>
    <dbReference type="NCBI Taxonomy" id="1912957"/>
    <lineage>
        <taxon>Bacteria</taxon>
        <taxon>Pseudomonadati</taxon>
        <taxon>Bacteroidota</taxon>
        <taxon>Sphingobacteriia</taxon>
        <taxon>Sphingobacteriales</taxon>
        <taxon>Sphingobacteriaceae</taxon>
        <taxon>Parapedobacter</taxon>
    </lineage>
</organism>
<evidence type="ECO:0008006" key="3">
    <source>
        <dbReference type="Google" id="ProtNLM"/>
    </source>
</evidence>
<accession>A0ABV7JL88</accession>
<evidence type="ECO:0000313" key="2">
    <source>
        <dbReference type="Proteomes" id="UP001595526"/>
    </source>
</evidence>
<dbReference type="Gene3D" id="3.40.710.10">
    <property type="entry name" value="DD-peptidase/beta-lactamase superfamily"/>
    <property type="match status" value="1"/>
</dbReference>
<reference evidence="2" key="1">
    <citation type="journal article" date="2019" name="Int. J. Syst. Evol. Microbiol.">
        <title>The Global Catalogue of Microorganisms (GCM) 10K type strain sequencing project: providing services to taxonomists for standard genome sequencing and annotation.</title>
        <authorList>
            <consortium name="The Broad Institute Genomics Platform"/>
            <consortium name="The Broad Institute Genome Sequencing Center for Infectious Disease"/>
            <person name="Wu L."/>
            <person name="Ma J."/>
        </authorList>
    </citation>
    <scope>NUCLEOTIDE SEQUENCE [LARGE SCALE GENOMIC DNA]</scope>
    <source>
        <strain evidence="2">KCTC 52416</strain>
    </source>
</reference>
<dbReference type="Proteomes" id="UP001595526">
    <property type="component" value="Unassembled WGS sequence"/>
</dbReference>
<dbReference type="EMBL" id="JBHRTA010000027">
    <property type="protein sequence ID" value="MFC3197609.1"/>
    <property type="molecule type" value="Genomic_DNA"/>
</dbReference>
<protein>
    <recommendedName>
        <fullName evidence="3">Four helix bundle protein</fullName>
    </recommendedName>
</protein>
<gene>
    <name evidence="1" type="ORF">ACFOET_08300</name>
</gene>
<comment type="caution">
    <text evidence="1">The sequence shown here is derived from an EMBL/GenBank/DDBJ whole genome shotgun (WGS) entry which is preliminary data.</text>
</comment>
<name>A0ABV7JL88_9SPHI</name>
<evidence type="ECO:0000313" key="1">
    <source>
        <dbReference type="EMBL" id="MFC3197609.1"/>
    </source>
</evidence>
<keyword evidence="2" id="KW-1185">Reference proteome</keyword>
<sequence>MTIKEAFEVSAGRVFMELAKKIGREKYLHYLEACGMATEMLMMKIRKMRNPIFKNAELT</sequence>
<proteinExistence type="predicted"/>
<dbReference type="InterPro" id="IPR012338">
    <property type="entry name" value="Beta-lactam/transpept-like"/>
</dbReference>